<dbReference type="Proteomes" id="UP001152747">
    <property type="component" value="Unassembled WGS sequence"/>
</dbReference>
<accession>A0A9P1IK62</accession>
<gene>
    <name evidence="1" type="ORF">CAMP_LOCUS9699</name>
</gene>
<organism evidence="1 2">
    <name type="scientific">Caenorhabditis angaria</name>
    <dbReference type="NCBI Taxonomy" id="860376"/>
    <lineage>
        <taxon>Eukaryota</taxon>
        <taxon>Metazoa</taxon>
        <taxon>Ecdysozoa</taxon>
        <taxon>Nematoda</taxon>
        <taxon>Chromadorea</taxon>
        <taxon>Rhabditida</taxon>
        <taxon>Rhabditina</taxon>
        <taxon>Rhabditomorpha</taxon>
        <taxon>Rhabditoidea</taxon>
        <taxon>Rhabditidae</taxon>
        <taxon>Peloderinae</taxon>
        <taxon>Caenorhabditis</taxon>
    </lineage>
</organism>
<protein>
    <submittedName>
        <fullName evidence="1">Uncharacterized protein</fullName>
    </submittedName>
</protein>
<reference evidence="1" key="1">
    <citation type="submission" date="2022-11" db="EMBL/GenBank/DDBJ databases">
        <authorList>
            <person name="Kikuchi T."/>
        </authorList>
    </citation>
    <scope>NUCLEOTIDE SEQUENCE</scope>
    <source>
        <strain evidence="1">PS1010</strain>
    </source>
</reference>
<evidence type="ECO:0000313" key="2">
    <source>
        <dbReference type="Proteomes" id="UP001152747"/>
    </source>
</evidence>
<keyword evidence="2" id="KW-1185">Reference proteome</keyword>
<dbReference type="AlphaFoldDB" id="A0A9P1IK62"/>
<name>A0A9P1IK62_9PELO</name>
<comment type="caution">
    <text evidence="1">The sequence shown here is derived from an EMBL/GenBank/DDBJ whole genome shotgun (WGS) entry which is preliminary data.</text>
</comment>
<evidence type="ECO:0000313" key="1">
    <source>
        <dbReference type="EMBL" id="CAI5447062.1"/>
    </source>
</evidence>
<dbReference type="EMBL" id="CANHGI010000004">
    <property type="protein sequence ID" value="CAI5447062.1"/>
    <property type="molecule type" value="Genomic_DNA"/>
</dbReference>
<sequence>MLILILGLICVVNGCNIRPETIKCDEGWTYIQRKLGGWCVKLMNDYLACTSSTGYQGQWSGIESIDELNTYISMLKEKGVEKAFVGAGSREDCQCDEAVCPITETCQIPSVWEWTLDTFIVGTEILNLVKPMSENKFGMNVYLSTDIGLNDDVPQTGGPLIDYLFCGKKSK</sequence>
<proteinExistence type="predicted"/>